<dbReference type="Proteomes" id="UP000594260">
    <property type="component" value="Unplaced"/>
</dbReference>
<keyword evidence="2" id="KW-1185">Reference proteome</keyword>
<proteinExistence type="predicted"/>
<sequence length="299" mass="33573">MKDKENFEFPLKSRMLSADSSAADKAPVEKRPRLSAESTFRMEEKLTVLSRATIETPKSELPAPRMSQANSTYDTIDHFDDWRRPLINALCETATSACGKRRVDVLLNLFFGTRELAELVDFVNDFVDENPWQVVDRLTEFVSSVDNQNGWTIAYGNFAAYSVQAGDVVFIARCMCTRAGLRWLCVVRGTWRCGKVAPSHPGSAQLQLKAAKKAGPLEAPRALGMLERILQRRVISSAIKVCEDVRKFLHRQAECERTSRWLVLAGRNFSVDADHKHENSAVTFFGVVNGLYLLVVKTA</sequence>
<dbReference type="RefSeq" id="XP_022669683.1">
    <property type="nucleotide sequence ID" value="XM_022813948.1"/>
</dbReference>
<reference evidence="1" key="1">
    <citation type="submission" date="2021-01" db="UniProtKB">
        <authorList>
            <consortium name="EnsemblMetazoa"/>
        </authorList>
    </citation>
    <scope>IDENTIFICATION</scope>
</reference>
<dbReference type="AlphaFoldDB" id="A0A7M7ME38"/>
<evidence type="ECO:0000313" key="2">
    <source>
        <dbReference type="Proteomes" id="UP000594260"/>
    </source>
</evidence>
<accession>A0A7M7ME38</accession>
<dbReference type="GeneID" id="111253844"/>
<organism evidence="1 2">
    <name type="scientific">Varroa destructor</name>
    <name type="common">Honeybee mite</name>
    <dbReference type="NCBI Taxonomy" id="109461"/>
    <lineage>
        <taxon>Eukaryota</taxon>
        <taxon>Metazoa</taxon>
        <taxon>Ecdysozoa</taxon>
        <taxon>Arthropoda</taxon>
        <taxon>Chelicerata</taxon>
        <taxon>Arachnida</taxon>
        <taxon>Acari</taxon>
        <taxon>Parasitiformes</taxon>
        <taxon>Mesostigmata</taxon>
        <taxon>Gamasina</taxon>
        <taxon>Dermanyssoidea</taxon>
        <taxon>Varroidae</taxon>
        <taxon>Varroa</taxon>
    </lineage>
</organism>
<name>A0A7M7ME38_VARDE</name>
<dbReference type="InParanoid" id="A0A7M7ME38"/>
<protein>
    <submittedName>
        <fullName evidence="1">Uncharacterized protein</fullName>
    </submittedName>
</protein>
<evidence type="ECO:0000313" key="1">
    <source>
        <dbReference type="EnsemblMetazoa" id="XP_022669683"/>
    </source>
</evidence>
<dbReference type="KEGG" id="vde:111253844"/>
<dbReference type="EnsemblMetazoa" id="XM_022813948">
    <property type="protein sequence ID" value="XP_022669683"/>
    <property type="gene ID" value="LOC111253844"/>
</dbReference>